<dbReference type="InterPro" id="IPR006131">
    <property type="entry name" value="Asp_carbamoyltransf_Asp/Orn-bd"/>
</dbReference>
<dbReference type="EMBL" id="MRAE01000008">
    <property type="protein sequence ID" value="OOO68476.1"/>
    <property type="molecule type" value="Genomic_DNA"/>
</dbReference>
<dbReference type="GO" id="GO:0042450">
    <property type="term" value="P:L-arginine biosynthetic process via ornithine"/>
    <property type="evidence" value="ECO:0007669"/>
    <property type="project" value="TreeGrafter"/>
</dbReference>
<dbReference type="InterPro" id="IPR006130">
    <property type="entry name" value="Asp/Orn_carbamoylTrfase"/>
</dbReference>
<dbReference type="NCBIfam" id="NF005538">
    <property type="entry name" value="PRK07200.1"/>
    <property type="match status" value="1"/>
</dbReference>
<dbReference type="Proteomes" id="UP000190206">
    <property type="component" value="Unassembled WGS sequence"/>
</dbReference>
<proteinExistence type="inferred from homology"/>
<comment type="caution">
    <text evidence="6">The sequence shown here is derived from an EMBL/GenBank/DDBJ whole genome shotgun (WGS) entry which is preliminary data.</text>
</comment>
<dbReference type="OrthoDB" id="9802587at2"/>
<keyword evidence="1 2" id="KW-0808">Transferase</keyword>
<evidence type="ECO:0000313" key="8">
    <source>
        <dbReference type="Proteomes" id="UP000190256"/>
    </source>
</evidence>
<keyword evidence="7" id="KW-1185">Reference proteome</keyword>
<accession>A0A1S9IDU8</accession>
<comment type="similarity">
    <text evidence="2">Belongs to the aspartate/ornithine carbamoyltransferase superfamily.</text>
</comment>
<evidence type="ECO:0000313" key="6">
    <source>
        <dbReference type="EMBL" id="OOO68476.1"/>
    </source>
</evidence>
<feature type="domain" description="Aspartate/ornithine carbamoyltransferase Asp/Orn-binding" evidence="3">
    <location>
        <begin position="212"/>
        <end position="372"/>
    </location>
</feature>
<dbReference type="Pfam" id="PF02729">
    <property type="entry name" value="OTCace_N"/>
    <property type="match status" value="1"/>
</dbReference>
<protein>
    <submittedName>
        <fullName evidence="6">Knotted carbamoyltransferase YgeW</fullName>
    </submittedName>
</protein>
<dbReference type="GO" id="GO:0004585">
    <property type="term" value="F:ornithine carbamoyltransferase activity"/>
    <property type="evidence" value="ECO:0007669"/>
    <property type="project" value="TreeGrafter"/>
</dbReference>
<dbReference type="STRING" id="1962263.BS637_01595"/>
<dbReference type="InterPro" id="IPR017702">
    <property type="entry name" value="Carbamoyltransferase_YgeW"/>
</dbReference>
<dbReference type="RefSeq" id="WP_078022759.1">
    <property type="nucleotide sequence ID" value="NZ_JADPGM010000012.1"/>
</dbReference>
<dbReference type="InterPro" id="IPR036901">
    <property type="entry name" value="Asp/Orn_carbamoylTrfase_sf"/>
</dbReference>
<evidence type="ECO:0000259" key="4">
    <source>
        <dbReference type="Pfam" id="PF02729"/>
    </source>
</evidence>
<dbReference type="EMBL" id="MRAD01000001">
    <property type="protein sequence ID" value="OOO63746.1"/>
    <property type="molecule type" value="Genomic_DNA"/>
</dbReference>
<reference evidence="5 7" key="1">
    <citation type="submission" date="2016-12" db="EMBL/GenBank/DDBJ databases">
        <title>Clostridium tepidum sp. nov., a close relative of Clostridium sporogenes and Clostridium botulinum Group I.</title>
        <authorList>
            <person name="Dobritsa A.P."/>
            <person name="Kutumbaka K."/>
            <person name="Werner K."/>
            <person name="Samadpour M."/>
        </authorList>
    </citation>
    <scope>NUCLEOTIDE SEQUENCE [LARGE SCALE GENOMIC DNA]</scope>
    <source>
        <strain evidence="5 7">PE</strain>
    </source>
</reference>
<dbReference type="SUPFAM" id="SSF53671">
    <property type="entry name" value="Aspartate/ornithine carbamoyltransferase"/>
    <property type="match status" value="1"/>
</dbReference>
<dbReference type="Pfam" id="PF00185">
    <property type="entry name" value="OTCace"/>
    <property type="match status" value="1"/>
</dbReference>
<dbReference type="InterPro" id="IPR006132">
    <property type="entry name" value="Asp/Orn_carbamoyltranf_P-bd"/>
</dbReference>
<dbReference type="GO" id="GO:0016597">
    <property type="term" value="F:amino acid binding"/>
    <property type="evidence" value="ECO:0007669"/>
    <property type="project" value="InterPro"/>
</dbReference>
<dbReference type="GO" id="GO:0019240">
    <property type="term" value="P:citrulline biosynthetic process"/>
    <property type="evidence" value="ECO:0007669"/>
    <property type="project" value="TreeGrafter"/>
</dbReference>
<dbReference type="AlphaFoldDB" id="A0A1S9IDU8"/>
<sequence>MEDIKKLIEELKNIKFEEMYNNDFFLTWEKTDDELKAVFTVADILRKMRENNISPKVFDSGLGISLFRDNSTRTRFSFASACNLLGLEVQDLDEGKSQIAHGETVRETANMISFMADVIGIRDDMFIGRGNKYMHEVSEAVQQGYESGVLEQRPTLVNLQCDIDHPTQCMADLLHMIHYFGGIENLKGKKIAMSWAYSPSYGKPLSVPQGVVGLMTRMGMEVVLAHPEGYDLMPEVEEVARKNAKVSGGKFIKINSMKEAFKDADIVYPKSWAPFAFMERRTNLYGEGKFEEIDALEKELLDENAKHKDWECTEEMMKLTKDGKALYLHCLPADITGVSCKEGEVAASVFDHYREPLYKEAGYKPYIIAAMIFLSKVKNPVLKFEELIKANNPRFCGK</sequence>
<gene>
    <name evidence="5" type="ORF">BS637_01595</name>
    <name evidence="6" type="ORF">BS638_04865</name>
</gene>
<dbReference type="PRINTS" id="PR00101">
    <property type="entry name" value="ATCASE"/>
</dbReference>
<dbReference type="PANTHER" id="PTHR45753">
    <property type="entry name" value="ORNITHINE CARBAMOYLTRANSFERASE, MITOCHONDRIAL"/>
    <property type="match status" value="1"/>
</dbReference>
<dbReference type="PANTHER" id="PTHR45753:SF3">
    <property type="entry name" value="ORNITHINE TRANSCARBAMYLASE, MITOCHONDRIAL"/>
    <property type="match status" value="1"/>
</dbReference>
<dbReference type="Gene3D" id="3.40.50.1370">
    <property type="entry name" value="Aspartate/ornithine carbamoyltransferase"/>
    <property type="match status" value="2"/>
</dbReference>
<evidence type="ECO:0000256" key="1">
    <source>
        <dbReference type="ARBA" id="ARBA00022679"/>
    </source>
</evidence>
<evidence type="ECO:0000259" key="3">
    <source>
        <dbReference type="Pfam" id="PF00185"/>
    </source>
</evidence>
<name>A0A1S9IDU8_9CLOT</name>
<dbReference type="NCBIfam" id="TIGR03316">
    <property type="entry name" value="ygeW"/>
    <property type="match status" value="1"/>
</dbReference>
<evidence type="ECO:0000313" key="7">
    <source>
        <dbReference type="Proteomes" id="UP000190206"/>
    </source>
</evidence>
<evidence type="ECO:0000313" key="5">
    <source>
        <dbReference type="EMBL" id="OOO63746.1"/>
    </source>
</evidence>
<reference evidence="6 8" key="2">
    <citation type="submission" date="2016-12" db="EMBL/GenBank/DDBJ databases">
        <title>Clostridium tepidum sp. nov., a close relative of Clostridium sporogenes and Clostridium botulinum Group I.</title>
        <authorList>
            <person name="Dobritsa A.P."/>
            <person name="Kutumbaka K.K."/>
            <person name="Werner K."/>
            <person name="Wiedmann M."/>
            <person name="Asmus A."/>
            <person name="Samadpour M."/>
        </authorList>
    </citation>
    <scope>NUCLEOTIDE SEQUENCE [LARGE SCALE GENOMIC DNA]</scope>
    <source>
        <strain evidence="6 8">IEH 97212</strain>
    </source>
</reference>
<dbReference type="PRINTS" id="PR00100">
    <property type="entry name" value="AOTCASE"/>
</dbReference>
<evidence type="ECO:0000256" key="2">
    <source>
        <dbReference type="RuleBase" id="RU003634"/>
    </source>
</evidence>
<feature type="domain" description="Aspartate/ornithine carbamoyltransferase carbamoyl-P binding" evidence="4">
    <location>
        <begin position="25"/>
        <end position="176"/>
    </location>
</feature>
<dbReference type="Proteomes" id="UP000190256">
    <property type="component" value="Unassembled WGS sequence"/>
</dbReference>
<organism evidence="6 8">
    <name type="scientific">Clostridium tepidum</name>
    <dbReference type="NCBI Taxonomy" id="1962263"/>
    <lineage>
        <taxon>Bacteria</taxon>
        <taxon>Bacillati</taxon>
        <taxon>Bacillota</taxon>
        <taxon>Clostridia</taxon>
        <taxon>Eubacteriales</taxon>
        <taxon>Clostridiaceae</taxon>
        <taxon>Clostridium</taxon>
    </lineage>
</organism>